<dbReference type="Pfam" id="PF13671">
    <property type="entry name" value="AAA_33"/>
    <property type="match status" value="1"/>
</dbReference>
<dbReference type="NCBIfam" id="NF005251">
    <property type="entry name" value="PRK06762.1-1"/>
    <property type="match status" value="1"/>
</dbReference>
<dbReference type="NCBIfam" id="NF005255">
    <property type="entry name" value="PRK06762.2-2"/>
    <property type="match status" value="1"/>
</dbReference>
<dbReference type="Proteomes" id="UP000638836">
    <property type="component" value="Unassembled WGS sequence"/>
</dbReference>
<proteinExistence type="predicted"/>
<name>A0ABR7TBH6_9LACT</name>
<comment type="caution">
    <text evidence="1">The sequence shown here is derived from an EMBL/GenBank/DDBJ whole genome shotgun (WGS) entry which is preliminary data.</text>
</comment>
<organism evidence="1 2">
    <name type="scientific">Carnobacterium inhibens</name>
    <dbReference type="NCBI Taxonomy" id="147709"/>
    <lineage>
        <taxon>Bacteria</taxon>
        <taxon>Bacillati</taxon>
        <taxon>Bacillota</taxon>
        <taxon>Bacilli</taxon>
        <taxon>Lactobacillales</taxon>
        <taxon>Carnobacteriaceae</taxon>
        <taxon>Carnobacterium</taxon>
    </lineage>
</organism>
<dbReference type="SUPFAM" id="SSF52540">
    <property type="entry name" value="P-loop containing nucleoside triphosphate hydrolases"/>
    <property type="match status" value="1"/>
</dbReference>
<protein>
    <submittedName>
        <fullName evidence="1">AAA family ATPase</fullName>
    </submittedName>
</protein>
<keyword evidence="2" id="KW-1185">Reference proteome</keyword>
<reference evidence="1 2" key="1">
    <citation type="journal article" date="2020" name="Microorganisms">
        <title>New Insight into Antimicrobial Compounds from Food and Marine-Sourced Carnobacterium Species through Phenotype and Genome Analyses.</title>
        <authorList>
            <person name="Begrem S."/>
            <person name="Ivaniuk F."/>
            <person name="Gigout-Chevalier F."/>
            <person name="Kolypczuk L."/>
            <person name="Bonnetot S."/>
            <person name="Leroi F."/>
            <person name="Grovel O."/>
            <person name="Delbarre-Ladrat C."/>
            <person name="Passerini D."/>
        </authorList>
    </citation>
    <scope>NUCLEOTIDE SEQUENCE [LARGE SCALE GENOMIC DNA]</scope>
    <source>
        <strain evidence="1 2">MIP2551</strain>
    </source>
</reference>
<evidence type="ECO:0000313" key="1">
    <source>
        <dbReference type="EMBL" id="MBC9825303.1"/>
    </source>
</evidence>
<dbReference type="InterPro" id="IPR027417">
    <property type="entry name" value="P-loop_NTPase"/>
</dbReference>
<accession>A0ABR7TBH6</accession>
<sequence length="174" mass="20116">MDSKQIILRGNSGSGKTTTALKLQEMLGEATLVVSQDVVRRDMLKVNDREGNLSIALSKQIAEFGLGKCPFIIVEGILINKRYKNMLLDLINTFEQNVYTYYFDVPFEETLNRHKKRGKVNEFGESEMRSWWNEKDYLGVPNEKIITKDTLQEEVVRNILNDIGVEKTRLHFNE</sequence>
<dbReference type="EMBL" id="WNJQ01000004">
    <property type="protein sequence ID" value="MBC9825303.1"/>
    <property type="molecule type" value="Genomic_DNA"/>
</dbReference>
<gene>
    <name evidence="1" type="ORF">GLO26_05585</name>
</gene>
<dbReference type="RefSeq" id="WP_187948710.1">
    <property type="nucleotide sequence ID" value="NZ_JAMAYM010000001.1"/>
</dbReference>
<dbReference type="Gene3D" id="3.40.50.300">
    <property type="entry name" value="P-loop containing nucleotide triphosphate hydrolases"/>
    <property type="match status" value="1"/>
</dbReference>
<evidence type="ECO:0000313" key="2">
    <source>
        <dbReference type="Proteomes" id="UP000638836"/>
    </source>
</evidence>
<dbReference type="NCBIfam" id="NF005253">
    <property type="entry name" value="PRK06762.1-4"/>
    <property type="match status" value="1"/>
</dbReference>
<dbReference type="CDD" id="cd02019">
    <property type="entry name" value="NK"/>
    <property type="match status" value="1"/>
</dbReference>